<feature type="chain" id="PRO_5047250685" description="Secreted protein" evidence="1">
    <location>
        <begin position="21"/>
        <end position="125"/>
    </location>
</feature>
<name>A0ABR5C2U9_9TREE</name>
<accession>A0ABR5C2U9</accession>
<protein>
    <recommendedName>
        <fullName evidence="4">Secreted protein</fullName>
    </recommendedName>
</protein>
<keyword evidence="1" id="KW-0732">Signal</keyword>
<evidence type="ECO:0000256" key="1">
    <source>
        <dbReference type="SAM" id="SignalP"/>
    </source>
</evidence>
<evidence type="ECO:0000313" key="2">
    <source>
        <dbReference type="EMBL" id="KIR82192.1"/>
    </source>
</evidence>
<reference evidence="2 3" key="1">
    <citation type="submission" date="2015-01" db="EMBL/GenBank/DDBJ databases">
        <title>The Genome Sequence of Cryptococcus gattii EJB2.</title>
        <authorList>
            <consortium name="The Broad Institute Genomics Platform"/>
            <person name="Cuomo C."/>
            <person name="Litvintseva A."/>
            <person name="Chen Y."/>
            <person name="Heitman J."/>
            <person name="Sun S."/>
            <person name="Springer D."/>
            <person name="Dromer F."/>
            <person name="Young S."/>
            <person name="Zeng Q."/>
            <person name="Gargeya S."/>
            <person name="Abouelleil A."/>
            <person name="Alvarado L."/>
            <person name="Chapman S.B."/>
            <person name="Gainer-Dewar J."/>
            <person name="Goldberg J."/>
            <person name="Griggs A."/>
            <person name="Gujja S."/>
            <person name="Hansen M."/>
            <person name="Howarth C."/>
            <person name="Imamovic A."/>
            <person name="Larimer J."/>
            <person name="Murphy C."/>
            <person name="Naylor J."/>
            <person name="Pearson M."/>
            <person name="Priest M."/>
            <person name="Roberts A."/>
            <person name="Saif S."/>
            <person name="Shea T."/>
            <person name="Sykes S."/>
            <person name="Wortman J."/>
            <person name="Nusbaum C."/>
            <person name="Birren B."/>
        </authorList>
    </citation>
    <scope>NUCLEOTIDE SEQUENCE [LARGE SCALE GENOMIC DNA]</scope>
    <source>
        <strain evidence="2 3">EJB2</strain>
    </source>
</reference>
<dbReference type="Proteomes" id="UP000054272">
    <property type="component" value="Unassembled WGS sequence"/>
</dbReference>
<evidence type="ECO:0000313" key="3">
    <source>
        <dbReference type="Proteomes" id="UP000054272"/>
    </source>
</evidence>
<gene>
    <name evidence="2" type="ORF">I306_00706</name>
</gene>
<feature type="signal peptide" evidence="1">
    <location>
        <begin position="1"/>
        <end position="20"/>
    </location>
</feature>
<keyword evidence="3" id="KW-1185">Reference proteome</keyword>
<evidence type="ECO:0008006" key="4">
    <source>
        <dbReference type="Google" id="ProtNLM"/>
    </source>
</evidence>
<dbReference type="EMBL" id="KN848574">
    <property type="protein sequence ID" value="KIR82192.1"/>
    <property type="molecule type" value="Genomic_DNA"/>
</dbReference>
<organism evidence="2 3">
    <name type="scientific">Cryptococcus gattii EJB2</name>
    <dbReference type="NCBI Taxonomy" id="1296103"/>
    <lineage>
        <taxon>Eukaryota</taxon>
        <taxon>Fungi</taxon>
        <taxon>Dikarya</taxon>
        <taxon>Basidiomycota</taxon>
        <taxon>Agaricomycotina</taxon>
        <taxon>Tremellomycetes</taxon>
        <taxon>Tremellales</taxon>
        <taxon>Cryptococcaceae</taxon>
        <taxon>Cryptococcus</taxon>
        <taxon>Cryptococcus gattii species complex</taxon>
    </lineage>
</organism>
<proteinExistence type="predicted"/>
<sequence>MRHLHQLLVLPVRLARSLLALWVVAPFVRLDVCLQLVLCRVQVLDRVDQPIHFCALRQHPSSSIALADLPATRLSSSRFIASCRVNGCGYCGVKATVCDIVNSTDGTVTFSLDIRLGFSSDVLSG</sequence>